<name>R9PL03_PSEHS</name>
<evidence type="ECO:0000313" key="3">
    <source>
        <dbReference type="EMBL" id="GAC98770.1"/>
    </source>
</evidence>
<evidence type="ECO:0000313" key="4">
    <source>
        <dbReference type="Proteomes" id="UP000014071"/>
    </source>
</evidence>
<feature type="signal peptide" evidence="2">
    <location>
        <begin position="1"/>
        <end position="19"/>
    </location>
</feature>
<dbReference type="Proteomes" id="UP000014071">
    <property type="component" value="Unassembled WGS sequence"/>
</dbReference>
<evidence type="ECO:0000256" key="2">
    <source>
        <dbReference type="SAM" id="SignalP"/>
    </source>
</evidence>
<feature type="region of interest" description="Disordered" evidence="1">
    <location>
        <begin position="274"/>
        <end position="300"/>
    </location>
</feature>
<protein>
    <submittedName>
        <fullName evidence="3">Uncharacterized protein</fullName>
    </submittedName>
</protein>
<reference evidence="4" key="1">
    <citation type="journal article" date="2013" name="Genome Announc.">
        <title>Draft genome sequence of the basidiomycetous yeast-like fungus Pseudozyma hubeiensis SY62, which produces an abundant amount of the biosurfactant mannosylerythritol lipids.</title>
        <authorList>
            <person name="Konishi M."/>
            <person name="Hatada Y."/>
            <person name="Horiuchi J."/>
        </authorList>
    </citation>
    <scope>NUCLEOTIDE SEQUENCE [LARGE SCALE GENOMIC DNA]</scope>
    <source>
        <strain evidence="4">SY62</strain>
    </source>
</reference>
<keyword evidence="2" id="KW-0732">Signal</keyword>
<dbReference type="OrthoDB" id="2556356at2759"/>
<dbReference type="EMBL" id="DF238821">
    <property type="protein sequence ID" value="GAC98770.1"/>
    <property type="molecule type" value="Genomic_DNA"/>
</dbReference>
<proteinExistence type="predicted"/>
<evidence type="ECO:0000256" key="1">
    <source>
        <dbReference type="SAM" id="MobiDB-lite"/>
    </source>
</evidence>
<dbReference type="eggNOG" id="ENOG502RDT3">
    <property type="taxonomic scope" value="Eukaryota"/>
</dbReference>
<dbReference type="RefSeq" id="XP_012192357.1">
    <property type="nucleotide sequence ID" value="XM_012336967.1"/>
</dbReference>
<dbReference type="HOGENOM" id="CLU_924928_0_0_1"/>
<accession>R9PL03</accession>
<gene>
    <name evidence="3" type="ORF">PHSY_006365</name>
</gene>
<sequence>MMRFAAVLIFMTSLLRIRASDLHINDLDRLLQEDWSVIERLTAPQAASVPSRGVAMLHGAMVVGAPGRGSKRLRYGEQHQITTSGSSTPFVITQDNQVLGPLFDRIQSPVHLPRVIEPLSVEARERELTRLSSVLRKSLTRSHKERWVAPLSLTNLDAQEYMVLCRQYLYRETRARYFWESEGSTYMLYKPIKLKGGLEALFGLTLQAWVNGWAIWRQEIHGGARLWHLLGMMEMPSYEVTKRFLEGSTESIPPPHKLPDQFFNDGAHLDEMQGELRPKLSGVESQDESPESSGHPTELT</sequence>
<organism evidence="3 4">
    <name type="scientific">Pseudozyma hubeiensis (strain SY62)</name>
    <name type="common">Yeast</name>
    <dbReference type="NCBI Taxonomy" id="1305764"/>
    <lineage>
        <taxon>Eukaryota</taxon>
        <taxon>Fungi</taxon>
        <taxon>Dikarya</taxon>
        <taxon>Basidiomycota</taxon>
        <taxon>Ustilaginomycotina</taxon>
        <taxon>Ustilaginomycetes</taxon>
        <taxon>Ustilaginales</taxon>
        <taxon>Ustilaginaceae</taxon>
        <taxon>Pseudozyma</taxon>
    </lineage>
</organism>
<dbReference type="GeneID" id="24111636"/>
<feature type="chain" id="PRO_5004478335" evidence="2">
    <location>
        <begin position="20"/>
        <end position="300"/>
    </location>
</feature>
<feature type="compositionally biased region" description="Polar residues" evidence="1">
    <location>
        <begin position="291"/>
        <end position="300"/>
    </location>
</feature>
<dbReference type="AlphaFoldDB" id="R9PL03"/>
<keyword evidence="4" id="KW-1185">Reference proteome</keyword>